<accession>A0A0G1XJY3</accession>
<dbReference type="InterPro" id="IPR000086">
    <property type="entry name" value="NUDIX_hydrolase_dom"/>
</dbReference>
<dbReference type="AlphaFoldDB" id="A0A0G1XJY3"/>
<gene>
    <name evidence="2" type="ORF">UY22_C0010G0006</name>
</gene>
<dbReference type="CDD" id="cd02883">
    <property type="entry name" value="NUDIX_Hydrolase"/>
    <property type="match status" value="1"/>
</dbReference>
<dbReference type="PANTHER" id="PTHR43736:SF1">
    <property type="entry name" value="DIHYDRONEOPTERIN TRIPHOSPHATE DIPHOSPHATASE"/>
    <property type="match status" value="1"/>
</dbReference>
<reference evidence="2 3" key="1">
    <citation type="journal article" date="2015" name="Nature">
        <title>rRNA introns, odd ribosomes, and small enigmatic genomes across a large radiation of phyla.</title>
        <authorList>
            <person name="Brown C.T."/>
            <person name="Hug L.A."/>
            <person name="Thomas B.C."/>
            <person name="Sharon I."/>
            <person name="Castelle C.J."/>
            <person name="Singh A."/>
            <person name="Wilkins M.J."/>
            <person name="Williams K.H."/>
            <person name="Banfield J.F."/>
        </authorList>
    </citation>
    <scope>NUCLEOTIDE SEQUENCE [LARGE SCALE GENOMIC DNA]</scope>
</reference>
<dbReference type="PROSITE" id="PS51462">
    <property type="entry name" value="NUDIX"/>
    <property type="match status" value="1"/>
</dbReference>
<name>A0A0G1XJY3_9BACT</name>
<dbReference type="Proteomes" id="UP000034877">
    <property type="component" value="Unassembled WGS sequence"/>
</dbReference>
<evidence type="ECO:0000313" key="2">
    <source>
        <dbReference type="EMBL" id="KKU94630.1"/>
    </source>
</evidence>
<evidence type="ECO:0000259" key="1">
    <source>
        <dbReference type="PROSITE" id="PS51462"/>
    </source>
</evidence>
<dbReference type="Pfam" id="PF00293">
    <property type="entry name" value="NUDIX"/>
    <property type="match status" value="1"/>
</dbReference>
<protein>
    <recommendedName>
        <fullName evidence="1">Nudix hydrolase domain-containing protein</fullName>
    </recommendedName>
</protein>
<organism evidence="2 3">
    <name type="scientific">Candidatus Amesbacteria bacterium GW2011_GWC1_48_10</name>
    <dbReference type="NCBI Taxonomy" id="1618365"/>
    <lineage>
        <taxon>Bacteria</taxon>
        <taxon>Candidatus Amesiibacteriota</taxon>
    </lineage>
</organism>
<dbReference type="InterPro" id="IPR015797">
    <property type="entry name" value="NUDIX_hydrolase-like_dom_sf"/>
</dbReference>
<evidence type="ECO:0000313" key="3">
    <source>
        <dbReference type="Proteomes" id="UP000034877"/>
    </source>
</evidence>
<dbReference type="Gene3D" id="3.90.79.10">
    <property type="entry name" value="Nucleoside Triphosphate Pyrophosphohydrolase"/>
    <property type="match status" value="1"/>
</dbReference>
<proteinExistence type="predicted"/>
<dbReference type="EMBL" id="LCPE01000010">
    <property type="protein sequence ID" value="KKU94630.1"/>
    <property type="molecule type" value="Genomic_DNA"/>
</dbReference>
<feature type="domain" description="Nudix hydrolase" evidence="1">
    <location>
        <begin position="11"/>
        <end position="141"/>
    </location>
</feature>
<sequence length="143" mass="16315">MRHNVDMAEIMRRPHVVLALIEKEGKFALIRRRVATAKVEWAFPGGVVNEGESDEEAVKREAMDEVLLEVVVKEKLLERKHPNTFVEVMYFHCKPAGDTQLKIGEPDEISEAEWVDANEVLSRFTSDVHPIIRNFVLAHAKKG</sequence>
<dbReference type="SUPFAM" id="SSF55811">
    <property type="entry name" value="Nudix"/>
    <property type="match status" value="1"/>
</dbReference>
<comment type="caution">
    <text evidence="2">The sequence shown here is derived from an EMBL/GenBank/DDBJ whole genome shotgun (WGS) entry which is preliminary data.</text>
</comment>
<dbReference type="PANTHER" id="PTHR43736">
    <property type="entry name" value="ADP-RIBOSE PYROPHOSPHATASE"/>
    <property type="match status" value="1"/>
</dbReference>